<evidence type="ECO:0000313" key="4">
    <source>
        <dbReference type="Proteomes" id="UP000029914"/>
    </source>
</evidence>
<dbReference type="Gene3D" id="3.10.129.10">
    <property type="entry name" value="Hotdog Thioesterase"/>
    <property type="match status" value="1"/>
</dbReference>
<feature type="domain" description="MaoC-like" evidence="2">
    <location>
        <begin position="185"/>
        <end position="256"/>
    </location>
</feature>
<gene>
    <name evidence="3" type="ORF">CDOO_09035</name>
</gene>
<evidence type="ECO:0000256" key="1">
    <source>
        <dbReference type="ARBA" id="ARBA00005254"/>
    </source>
</evidence>
<dbReference type="EMBL" id="CP006764">
    <property type="protein sequence ID" value="AIT61390.1"/>
    <property type="molecule type" value="Genomic_DNA"/>
</dbReference>
<dbReference type="Proteomes" id="UP000029914">
    <property type="component" value="Chromosome"/>
</dbReference>
<dbReference type="PANTHER" id="PTHR43841">
    <property type="entry name" value="3-HYDROXYACYL-THIOESTER DEHYDRATASE HTDX-RELATED"/>
    <property type="match status" value="1"/>
</dbReference>
<dbReference type="SUPFAM" id="SSF54637">
    <property type="entry name" value="Thioesterase/thiol ester dehydrase-isomerase"/>
    <property type="match status" value="2"/>
</dbReference>
<dbReference type="GO" id="GO:0004312">
    <property type="term" value="F:fatty acid synthase activity"/>
    <property type="evidence" value="ECO:0007669"/>
    <property type="project" value="InterPro"/>
</dbReference>
<dbReference type="PANTHER" id="PTHR43841:SF3">
    <property type="entry name" value="(3R)-HYDROXYACYL-ACP DEHYDRATASE SUBUNIT HADB"/>
    <property type="match status" value="1"/>
</dbReference>
<dbReference type="PRINTS" id="PR01483">
    <property type="entry name" value="FASYNTHASE"/>
</dbReference>
<dbReference type="GO" id="GO:0005835">
    <property type="term" value="C:fatty acid synthase complex"/>
    <property type="evidence" value="ECO:0007669"/>
    <property type="project" value="InterPro"/>
</dbReference>
<dbReference type="GO" id="GO:0006633">
    <property type="term" value="P:fatty acid biosynthetic process"/>
    <property type="evidence" value="ECO:0007669"/>
    <property type="project" value="InterPro"/>
</dbReference>
<dbReference type="OrthoDB" id="9774179at2"/>
<dbReference type="STRING" id="558173.CDOO_09035"/>
<dbReference type="InterPro" id="IPR003965">
    <property type="entry name" value="Fatty_acid_synthase"/>
</dbReference>
<dbReference type="HOGENOM" id="CLU_056696_0_0_11"/>
<organism evidence="3 4">
    <name type="scientific">Corynebacterium doosanense CAU 212 = DSM 45436</name>
    <dbReference type="NCBI Taxonomy" id="558173"/>
    <lineage>
        <taxon>Bacteria</taxon>
        <taxon>Bacillati</taxon>
        <taxon>Actinomycetota</taxon>
        <taxon>Actinomycetes</taxon>
        <taxon>Mycobacteriales</taxon>
        <taxon>Corynebacteriaceae</taxon>
        <taxon>Corynebacterium</taxon>
    </lineage>
</organism>
<evidence type="ECO:0000259" key="2">
    <source>
        <dbReference type="Pfam" id="PF01575"/>
    </source>
</evidence>
<dbReference type="Pfam" id="PF01575">
    <property type="entry name" value="MaoC_dehydratas"/>
    <property type="match status" value="1"/>
</dbReference>
<dbReference type="KEGG" id="cdo:CDOO_09035"/>
<proteinExistence type="inferred from homology"/>
<keyword evidence="4" id="KW-1185">Reference proteome</keyword>
<evidence type="ECO:0000313" key="3">
    <source>
        <dbReference type="EMBL" id="AIT61390.1"/>
    </source>
</evidence>
<reference evidence="3 4" key="1">
    <citation type="submission" date="2013-09" db="EMBL/GenBank/DDBJ databases">
        <title>Complete genome sequence of Corynebacterium doosanense CAU 212(T) (=DSM 45436(T)), isolated from activated sludge.</title>
        <authorList>
            <person name="Schaffert L."/>
            <person name="Albersmeier A."/>
            <person name="Kalinowski J."/>
            <person name="Ruckert C."/>
        </authorList>
    </citation>
    <scope>NUCLEOTIDE SEQUENCE [LARGE SCALE GENOMIC DNA]</scope>
    <source>
        <strain evidence="3 4">CAU 212</strain>
    </source>
</reference>
<dbReference type="RefSeq" id="WP_018020947.1">
    <property type="nucleotide sequence ID" value="NZ_AQUX01000001.1"/>
</dbReference>
<dbReference type="InterPro" id="IPR002539">
    <property type="entry name" value="MaoC-like_dom"/>
</dbReference>
<accession>A0A097IGY4</accession>
<protein>
    <recommendedName>
        <fullName evidence="2">MaoC-like domain-containing protein</fullName>
    </recommendedName>
</protein>
<name>A0A097IGY4_9CORY</name>
<dbReference type="eggNOG" id="COG2030">
    <property type="taxonomic scope" value="Bacteria"/>
</dbReference>
<dbReference type="InterPro" id="IPR029069">
    <property type="entry name" value="HotDog_dom_sf"/>
</dbReference>
<dbReference type="AlphaFoldDB" id="A0A097IGY4"/>
<sequence length="289" mass="31955">MTKELRKKPSQAKLLVSALRPRAARRPAAAGPPIGDLELNGVRQDKKKLHAYQEVCGFPQSDFVPATWLHVLTFPLHSGIMSERDWPFPAMGTVHTANSMRMFRPVSVDEVLDLNVRASHFSPHAKGASFDLVGVIKSGDETVWTGRSTYLVPGYQLPGKPVEIEREELPKTENSEKWELPADLGRQYAKASGDFNPIHLTPLTAKLFGFPTTIIHGMWTHARALAALQDELPEAYEVRVQFTKPISLPATVNFTHEDGHFGVTGDDDGKPRLGGSYKPCEDVQIGKSL</sequence>
<comment type="similarity">
    <text evidence="1">Belongs to the enoyl-CoA hydratase/isomerase family.</text>
</comment>